<keyword evidence="2" id="KW-1185">Reference proteome</keyword>
<gene>
    <name evidence="1" type="ORF">PsorP6_000437</name>
</gene>
<evidence type="ECO:0000313" key="2">
    <source>
        <dbReference type="Proteomes" id="UP001163321"/>
    </source>
</evidence>
<dbReference type="Proteomes" id="UP001163321">
    <property type="component" value="Chromosome 1"/>
</dbReference>
<accession>A0ACC0WRT4</accession>
<evidence type="ECO:0000313" key="1">
    <source>
        <dbReference type="EMBL" id="KAI9921072.1"/>
    </source>
</evidence>
<proteinExistence type="predicted"/>
<comment type="caution">
    <text evidence="1">The sequence shown here is derived from an EMBL/GenBank/DDBJ whole genome shotgun (WGS) entry which is preliminary data.</text>
</comment>
<name>A0ACC0WRT4_9STRA</name>
<protein>
    <submittedName>
        <fullName evidence="1">Uncharacterized protein</fullName>
    </submittedName>
</protein>
<sequence length="566" mass="63909">MWRLYQCAGRQSRPASICFHHAQQRSTTSKTFITTPIFYVNAAPHIGHVYSAVLADALARWHKMNKREVLFTTGTDEHGLKIQEAAEKRGTTDYKAFCDDVSSRFNEIFREANVDYTRFIRTSENDHHEAVGVFWRTIRDNGHIYLGHHESWYCKSDESFLTEMQVEDRTDADGNLVKVSKESGHLVEKLCEENYKFRLSAFQSQLLQWLDDNPEVIVPKARYNEVHVAVSGGLRDLSVSRLSEKIQWAIKVPDDSKHCVYVWLDALTNYLTSAGYPGNMDRAWPADYHIVGKDILKFHAICWPAFLMAAGLPLPKKVVAHAHWTVDNVKMSKSLDNVVDPHEVLTKYGSDFVRFFLLREGVLTNDGNFNAEALEDRVNTELADTLGNLVSRCTGKSVLAEGKLPKRPERDQLTPSDEELVAKGQTLANKVAKLFDTPDVRIKSFCGSMKPCFVLTFIRSLHAAWKKLCSSFTMLIGIAAISSLVSSVTSTSLVIADAMIRYFSSMEPWALSKRLQCSKNVTSDGYKATKRRLDTILYLTIDAARLSGKVKCYSHVSNTILKLTSD</sequence>
<reference evidence="1 2" key="1">
    <citation type="journal article" date="2022" name="bioRxiv">
        <title>The genome of the oomycete Peronosclerospora sorghi, a cosmopolitan pathogen of maize and sorghum, is inflated with dispersed pseudogenes.</title>
        <authorList>
            <person name="Fletcher K."/>
            <person name="Martin F."/>
            <person name="Isakeit T."/>
            <person name="Cavanaugh K."/>
            <person name="Magill C."/>
            <person name="Michelmore R."/>
        </authorList>
    </citation>
    <scope>NUCLEOTIDE SEQUENCE [LARGE SCALE GENOMIC DNA]</scope>
    <source>
        <strain evidence="1">P6</strain>
    </source>
</reference>
<dbReference type="EMBL" id="CM047580">
    <property type="protein sequence ID" value="KAI9921072.1"/>
    <property type="molecule type" value="Genomic_DNA"/>
</dbReference>
<organism evidence="1 2">
    <name type="scientific">Peronosclerospora sorghi</name>
    <dbReference type="NCBI Taxonomy" id="230839"/>
    <lineage>
        <taxon>Eukaryota</taxon>
        <taxon>Sar</taxon>
        <taxon>Stramenopiles</taxon>
        <taxon>Oomycota</taxon>
        <taxon>Peronosporomycetes</taxon>
        <taxon>Peronosporales</taxon>
        <taxon>Peronosporaceae</taxon>
        <taxon>Peronosclerospora</taxon>
    </lineage>
</organism>